<dbReference type="Proteomes" id="UP001549799">
    <property type="component" value="Unassembled WGS sequence"/>
</dbReference>
<organism evidence="3 4">
    <name type="scientific">Sediminicola arcticus</name>
    <dbReference type="NCBI Taxonomy" id="1574308"/>
    <lineage>
        <taxon>Bacteria</taxon>
        <taxon>Pseudomonadati</taxon>
        <taxon>Bacteroidota</taxon>
        <taxon>Flavobacteriia</taxon>
        <taxon>Flavobacteriales</taxon>
        <taxon>Flavobacteriaceae</taxon>
        <taxon>Sediminicola</taxon>
    </lineage>
</organism>
<sequence>MKKILIPTDFSENAWNALTFALALFAKEKCHFLLFHINPIVYTGAENSVIVPHHLLKENVLKESKEKLKSWKFKIEKTFTNKNHHFESVAVYDFFVDAIKLQLEESGVDLIVMGTKGASGLKKVTIGSNTGHVITKIKCTLLAVPENAKFNALNNILFPTDYHTGIDIEVLDHLKAIMTLHNSSLSIVYMASKEDEALTKEQERNKDFLEDYFSNSNQISRRIIGTKLEEVIQTLVESEQMDMIVMVAKNQNFIQRILFRPLVEQISYHINIPFLVLHE</sequence>
<name>A0ABV2SUK4_9FLAO</name>
<evidence type="ECO:0000313" key="4">
    <source>
        <dbReference type="Proteomes" id="UP001549799"/>
    </source>
</evidence>
<dbReference type="EMBL" id="JBEXAE010000004">
    <property type="protein sequence ID" value="MET6990858.1"/>
    <property type="molecule type" value="Genomic_DNA"/>
</dbReference>
<dbReference type="Gene3D" id="3.40.50.12370">
    <property type="match status" value="1"/>
</dbReference>
<reference evidence="3 4" key="1">
    <citation type="submission" date="2024-07" db="EMBL/GenBank/DDBJ databases">
        <title>The genome sequence of type strain Sediminicola arcticus GDMCC 1.2805.</title>
        <authorList>
            <person name="Liu Y."/>
        </authorList>
    </citation>
    <scope>NUCLEOTIDE SEQUENCE [LARGE SCALE GENOMIC DNA]</scope>
    <source>
        <strain evidence="3 4">GDMCC 1.2805</strain>
    </source>
</reference>
<dbReference type="PANTHER" id="PTHR46268:SF6">
    <property type="entry name" value="UNIVERSAL STRESS PROTEIN UP12"/>
    <property type="match status" value="1"/>
</dbReference>
<feature type="domain" description="UspA" evidence="2">
    <location>
        <begin position="189"/>
        <end position="278"/>
    </location>
</feature>
<dbReference type="RefSeq" id="WP_354615258.1">
    <property type="nucleotide sequence ID" value="NZ_JBEXAE010000004.1"/>
</dbReference>
<proteinExistence type="inferred from homology"/>
<dbReference type="SUPFAM" id="SSF52402">
    <property type="entry name" value="Adenine nucleotide alpha hydrolases-like"/>
    <property type="match status" value="2"/>
</dbReference>
<dbReference type="InterPro" id="IPR006015">
    <property type="entry name" value="Universal_stress_UspA"/>
</dbReference>
<dbReference type="Pfam" id="PF00582">
    <property type="entry name" value="Usp"/>
    <property type="match status" value="2"/>
</dbReference>
<comment type="caution">
    <text evidence="3">The sequence shown here is derived from an EMBL/GenBank/DDBJ whole genome shotgun (WGS) entry which is preliminary data.</text>
</comment>
<evidence type="ECO:0000313" key="3">
    <source>
        <dbReference type="EMBL" id="MET6990858.1"/>
    </source>
</evidence>
<protein>
    <submittedName>
        <fullName evidence="3">Universal stress protein</fullName>
    </submittedName>
</protein>
<dbReference type="CDD" id="cd00293">
    <property type="entry name" value="USP-like"/>
    <property type="match status" value="1"/>
</dbReference>
<evidence type="ECO:0000259" key="2">
    <source>
        <dbReference type="Pfam" id="PF00582"/>
    </source>
</evidence>
<dbReference type="PRINTS" id="PR01438">
    <property type="entry name" value="UNVRSLSTRESS"/>
</dbReference>
<accession>A0ABV2SUK4</accession>
<gene>
    <name evidence="3" type="ORF">ABXZ36_09390</name>
</gene>
<dbReference type="InterPro" id="IPR006016">
    <property type="entry name" value="UspA"/>
</dbReference>
<feature type="domain" description="UspA" evidence="2">
    <location>
        <begin position="1"/>
        <end position="145"/>
    </location>
</feature>
<comment type="similarity">
    <text evidence="1">Belongs to the universal stress protein A family.</text>
</comment>
<dbReference type="PANTHER" id="PTHR46268">
    <property type="entry name" value="STRESS RESPONSE PROTEIN NHAX"/>
    <property type="match status" value="1"/>
</dbReference>
<keyword evidence="4" id="KW-1185">Reference proteome</keyword>
<evidence type="ECO:0000256" key="1">
    <source>
        <dbReference type="ARBA" id="ARBA00008791"/>
    </source>
</evidence>